<dbReference type="InterPro" id="IPR010730">
    <property type="entry name" value="HET"/>
</dbReference>
<protein>
    <recommendedName>
        <fullName evidence="1">Heterokaryon incompatibility domain-containing protein</fullName>
    </recommendedName>
</protein>
<dbReference type="Proteomes" id="UP000781932">
    <property type="component" value="Unassembled WGS sequence"/>
</dbReference>
<evidence type="ECO:0000313" key="2">
    <source>
        <dbReference type="EMBL" id="KAF9873404.1"/>
    </source>
</evidence>
<dbReference type="OrthoDB" id="3770080at2759"/>
<reference evidence="2" key="2">
    <citation type="submission" date="2020-11" db="EMBL/GenBank/DDBJ databases">
        <title>Whole genome sequencing of Colletotrichum sp.</title>
        <authorList>
            <person name="Li H."/>
        </authorList>
    </citation>
    <scope>NUCLEOTIDE SEQUENCE</scope>
    <source>
        <strain evidence="2">CkLH20</strain>
    </source>
</reference>
<keyword evidence="3" id="KW-1185">Reference proteome</keyword>
<dbReference type="Pfam" id="PF06985">
    <property type="entry name" value="HET"/>
    <property type="match status" value="1"/>
</dbReference>
<gene>
    <name evidence="2" type="ORF">CkaCkLH20_09217</name>
</gene>
<reference evidence="2" key="1">
    <citation type="submission" date="2020-03" db="EMBL/GenBank/DDBJ databases">
        <authorList>
            <person name="He L."/>
        </authorList>
    </citation>
    <scope>NUCLEOTIDE SEQUENCE</scope>
    <source>
        <strain evidence="2">CkLH20</strain>
    </source>
</reference>
<organism evidence="2 3">
    <name type="scientific">Colletotrichum karsti</name>
    <dbReference type="NCBI Taxonomy" id="1095194"/>
    <lineage>
        <taxon>Eukaryota</taxon>
        <taxon>Fungi</taxon>
        <taxon>Dikarya</taxon>
        <taxon>Ascomycota</taxon>
        <taxon>Pezizomycotina</taxon>
        <taxon>Sordariomycetes</taxon>
        <taxon>Hypocreomycetidae</taxon>
        <taxon>Glomerellales</taxon>
        <taxon>Glomerellaceae</taxon>
        <taxon>Colletotrichum</taxon>
        <taxon>Colletotrichum boninense species complex</taxon>
    </lineage>
</organism>
<evidence type="ECO:0000259" key="1">
    <source>
        <dbReference type="Pfam" id="PF06985"/>
    </source>
</evidence>
<dbReference type="GeneID" id="62165006"/>
<evidence type="ECO:0000313" key="3">
    <source>
        <dbReference type="Proteomes" id="UP000781932"/>
    </source>
</evidence>
<dbReference type="PANTHER" id="PTHR33112">
    <property type="entry name" value="DOMAIN PROTEIN, PUTATIVE-RELATED"/>
    <property type="match status" value="1"/>
</dbReference>
<dbReference type="RefSeq" id="XP_038742865.1">
    <property type="nucleotide sequence ID" value="XM_038891932.1"/>
</dbReference>
<feature type="domain" description="Heterokaryon incompatibility" evidence="1">
    <location>
        <begin position="262"/>
        <end position="420"/>
    </location>
</feature>
<dbReference type="EMBL" id="JAATWM020000032">
    <property type="protein sequence ID" value="KAF9873404.1"/>
    <property type="molecule type" value="Genomic_DNA"/>
</dbReference>
<comment type="caution">
    <text evidence="2">The sequence shown here is derived from an EMBL/GenBank/DDBJ whole genome shotgun (WGS) entry which is preliminary data.</text>
</comment>
<name>A0A9P6LEQ0_9PEZI</name>
<sequence length="756" mass="85786">MRTKKKGWIPPASDIDYEILRLKRSRVAGDAKGHSCDKCSGLWIKPLPEPDQQVLRKIRWHMDTTKAKARSLAASGCSFWAIIQQRIDYEDFKVVLEQQCNKFPDDQFKYSRWQKEHYEALAEVPEDFIRVLLSYADVNDFNWGGFDERSAKVELDLLLPSNPAGVRYGSHRWMSHWVTFLLLGLPGDFGDVRQTYVGSPVNLSPGNPDSMQLSRHWLKRCETDHGCGINSLPSAMPSFLLDVSDPNQVSLVTVSASMRERYVALSYCWGVGEQKTMLKKANKSSLLSGISLTCLDPTVRDSIQVTRELGLQFIWIDALCIIQDDNTFKAKELGKMGNIYQCATFTIIASAAKDVTQGFLNKRTPTAERIAGMTLETQPAFSIEARGKRGKTMVKRPVLLTPSHRESIEPWYRRAWTFQEFLFSRRRLQYNGNQTTWTCYCGDTVAQECDGWVGGKPNTHPGLIYMDQEVFATAMEILGQKKSSQKSVSASELLELWYNLVSRYSERNLTYQSDRLPAISAIAQEIASLLNDQYICGLWESDFLYGLLWSDGDPGADKSKRGPRPTSRPKPSWTWASHDGEVAWTNVHLEKTKDKYFEILHRDVQLKSPDAPFGEVTKGELRVRGLMRSIPLPADKCAWVSPSGRSMMIEDHEIMVELDDDDDARLKPGAQTKLSLLVVAYTGRTIIEGLVVMEDGSGRDMNKGEGIRVGWFHTENSQPGFSESKSGEDEERAREYRKRLRALWGRKNNVREIVLL</sequence>
<accession>A0A9P6LEQ0</accession>
<dbReference type="PANTHER" id="PTHR33112:SF16">
    <property type="entry name" value="HETEROKARYON INCOMPATIBILITY DOMAIN-CONTAINING PROTEIN"/>
    <property type="match status" value="1"/>
</dbReference>
<proteinExistence type="predicted"/>
<dbReference type="AlphaFoldDB" id="A0A9P6LEQ0"/>